<dbReference type="AlphaFoldDB" id="A0AAV2IIX3"/>
<accession>A0AAV2IIX3</accession>
<protein>
    <submittedName>
        <fullName evidence="1">Uncharacterized protein</fullName>
    </submittedName>
</protein>
<reference evidence="1 2" key="1">
    <citation type="submission" date="2024-04" db="EMBL/GenBank/DDBJ databases">
        <authorList>
            <consortium name="Genoscope - CEA"/>
            <person name="William W."/>
        </authorList>
    </citation>
    <scope>NUCLEOTIDE SEQUENCE [LARGE SCALE GENOMIC DNA]</scope>
</reference>
<dbReference type="EMBL" id="CAXITT010000893">
    <property type="protein sequence ID" value="CAL1547014.1"/>
    <property type="molecule type" value="Genomic_DNA"/>
</dbReference>
<evidence type="ECO:0000313" key="1">
    <source>
        <dbReference type="EMBL" id="CAL1547014.1"/>
    </source>
</evidence>
<proteinExistence type="predicted"/>
<name>A0AAV2IIX3_LYMST</name>
<comment type="caution">
    <text evidence="1">The sequence shown here is derived from an EMBL/GenBank/DDBJ whole genome shotgun (WGS) entry which is preliminary data.</text>
</comment>
<keyword evidence="2" id="KW-1185">Reference proteome</keyword>
<evidence type="ECO:0000313" key="2">
    <source>
        <dbReference type="Proteomes" id="UP001497497"/>
    </source>
</evidence>
<sequence length="134" mass="15035">MCTRFRQEGAWPGMGGHQCGWGNSVLPGHTAQCSSTQAFARQGELCELRELEDRNYRPEHLHNTIPMSLVMPSRCHFRRSVSASFPIPIVLLLLLVDDASIRGVLLPTCQLKPQPLDVTMDVIIVYICYSHSTK</sequence>
<dbReference type="Proteomes" id="UP001497497">
    <property type="component" value="Unassembled WGS sequence"/>
</dbReference>
<gene>
    <name evidence="1" type="ORF">GSLYS_00020380001</name>
</gene>
<organism evidence="1 2">
    <name type="scientific">Lymnaea stagnalis</name>
    <name type="common">Great pond snail</name>
    <name type="synonym">Helix stagnalis</name>
    <dbReference type="NCBI Taxonomy" id="6523"/>
    <lineage>
        <taxon>Eukaryota</taxon>
        <taxon>Metazoa</taxon>
        <taxon>Spiralia</taxon>
        <taxon>Lophotrochozoa</taxon>
        <taxon>Mollusca</taxon>
        <taxon>Gastropoda</taxon>
        <taxon>Heterobranchia</taxon>
        <taxon>Euthyneura</taxon>
        <taxon>Panpulmonata</taxon>
        <taxon>Hygrophila</taxon>
        <taxon>Lymnaeoidea</taxon>
        <taxon>Lymnaeidae</taxon>
        <taxon>Lymnaea</taxon>
    </lineage>
</organism>